<name>A0A9X3NV53_9ACTN</name>
<dbReference type="Pfam" id="PF13538">
    <property type="entry name" value="UvrD_C_2"/>
    <property type="match status" value="1"/>
</dbReference>
<dbReference type="GO" id="GO:0000725">
    <property type="term" value="P:recombinational repair"/>
    <property type="evidence" value="ECO:0007669"/>
    <property type="project" value="TreeGrafter"/>
</dbReference>
<evidence type="ECO:0000256" key="5">
    <source>
        <dbReference type="PROSITE-ProRule" id="PRU00560"/>
    </source>
</evidence>
<feature type="domain" description="UvrD-like helicase ATP-binding" evidence="7">
    <location>
        <begin position="218"/>
        <end position="563"/>
    </location>
</feature>
<dbReference type="EMBL" id="JAJAQC010000057">
    <property type="protein sequence ID" value="MDA0567455.1"/>
    <property type="molecule type" value="Genomic_DNA"/>
</dbReference>
<reference evidence="8" key="1">
    <citation type="submission" date="2021-10" db="EMBL/GenBank/DDBJ databases">
        <title>Streptomonospora sp. nov., isolated from mangrove soil.</title>
        <authorList>
            <person name="Chen X."/>
            <person name="Ge X."/>
            <person name="Liu W."/>
        </authorList>
    </citation>
    <scope>NUCLEOTIDE SEQUENCE</scope>
    <source>
        <strain evidence="8">S1-112</strain>
    </source>
</reference>
<dbReference type="RefSeq" id="WP_270074701.1">
    <property type="nucleotide sequence ID" value="NZ_JAJAQC010000057.1"/>
</dbReference>
<evidence type="ECO:0000256" key="1">
    <source>
        <dbReference type="ARBA" id="ARBA00022741"/>
    </source>
</evidence>
<feature type="binding site" evidence="5">
    <location>
        <begin position="239"/>
        <end position="246"/>
    </location>
    <ligand>
        <name>ATP</name>
        <dbReference type="ChEBI" id="CHEBI:30616"/>
    </ligand>
</feature>
<dbReference type="Pfam" id="PF13245">
    <property type="entry name" value="AAA_19"/>
    <property type="match status" value="1"/>
</dbReference>
<evidence type="ECO:0000256" key="3">
    <source>
        <dbReference type="ARBA" id="ARBA00022806"/>
    </source>
</evidence>
<dbReference type="InterPro" id="IPR000212">
    <property type="entry name" value="DNA_helicase_UvrD/REP"/>
</dbReference>
<dbReference type="GO" id="GO:0016787">
    <property type="term" value="F:hydrolase activity"/>
    <property type="evidence" value="ECO:0007669"/>
    <property type="project" value="UniProtKB-UniRule"/>
</dbReference>
<comment type="caution">
    <text evidence="8">The sequence shown here is derived from an EMBL/GenBank/DDBJ whole genome shotgun (WGS) entry which is preliminary data.</text>
</comment>
<keyword evidence="4 5" id="KW-0067">ATP-binding</keyword>
<dbReference type="PANTHER" id="PTHR11070:SF45">
    <property type="entry name" value="DNA 3'-5' HELICASE"/>
    <property type="match status" value="1"/>
</dbReference>
<dbReference type="Proteomes" id="UP001140076">
    <property type="component" value="Unassembled WGS sequence"/>
</dbReference>
<evidence type="ECO:0000256" key="4">
    <source>
        <dbReference type="ARBA" id="ARBA00022840"/>
    </source>
</evidence>
<protein>
    <submittedName>
        <fullName evidence="8">AAA family ATPase</fullName>
    </submittedName>
</protein>
<dbReference type="PANTHER" id="PTHR11070">
    <property type="entry name" value="UVRD / RECB / PCRA DNA HELICASE FAMILY MEMBER"/>
    <property type="match status" value="1"/>
</dbReference>
<evidence type="ECO:0000313" key="8">
    <source>
        <dbReference type="EMBL" id="MDA0567455.1"/>
    </source>
</evidence>
<evidence type="ECO:0000256" key="6">
    <source>
        <dbReference type="SAM" id="MobiDB-lite"/>
    </source>
</evidence>
<dbReference type="GO" id="GO:0043138">
    <property type="term" value="F:3'-5' DNA helicase activity"/>
    <property type="evidence" value="ECO:0007669"/>
    <property type="project" value="TreeGrafter"/>
</dbReference>
<dbReference type="InterPro" id="IPR014016">
    <property type="entry name" value="UvrD-like_ATP-bd"/>
</dbReference>
<dbReference type="AlphaFoldDB" id="A0A9X3NV53"/>
<evidence type="ECO:0000313" key="9">
    <source>
        <dbReference type="Proteomes" id="UP001140076"/>
    </source>
</evidence>
<dbReference type="InterPro" id="IPR027785">
    <property type="entry name" value="UvrD-like_helicase_C"/>
</dbReference>
<evidence type="ECO:0000259" key="7">
    <source>
        <dbReference type="PROSITE" id="PS51198"/>
    </source>
</evidence>
<keyword evidence="3 5" id="KW-0347">Helicase</keyword>
<evidence type="ECO:0000256" key="2">
    <source>
        <dbReference type="ARBA" id="ARBA00022801"/>
    </source>
</evidence>
<keyword evidence="2 5" id="KW-0378">Hydrolase</keyword>
<dbReference type="Gene3D" id="3.40.50.300">
    <property type="entry name" value="P-loop containing nucleotide triphosphate hydrolases"/>
    <property type="match status" value="3"/>
</dbReference>
<gene>
    <name evidence="8" type="ORF">LG943_24480</name>
</gene>
<dbReference type="GO" id="GO:0005524">
    <property type="term" value="F:ATP binding"/>
    <property type="evidence" value="ECO:0007669"/>
    <property type="project" value="UniProtKB-UniRule"/>
</dbReference>
<dbReference type="InterPro" id="IPR027417">
    <property type="entry name" value="P-loop_NTPase"/>
</dbReference>
<sequence length="730" mass="78447">MAETVPDSVADPEIRAERAFLAHARAALARMHEDVVTTQSVQDSAEDADYTLINRILDMDRQRRAAALVDLPDVPLFFGRLEYPPGAVYEDDPSAGSGAGDGTGPAAHIRTPDADRVYIGRRHVHDGLGDPLVIDWRAPISAAFYRAGPADPQGVLRRRRYGFSDTAELTAYEDEPLAAAHPGPPAAAPAGEDTLADRLLHAEIERPRTGPMRDIVATIQPEQDDLVRAPLRPTLCVQGAPGTGKTAVGLHRIAYLLYTERDRLRRDGGVAIIGPNRSFLSYIRRVLPALGEVGVRQTTIDELAARVPVRRTEDPEAERVKGDARMAEVIRRDLWSLPTPPEDTLVVERGSRRWRLPADELAEVLAELRTRDMAYGAGPNLLLHRIAHLLMRRIENSGESVDSGTLSALRRNRTVSAAVRAMWPKADPVRLVLGLLTDPDRLARAAEGILTPEEQRSVLLPGRPRGPKSARWSLADLALIDEAAGLIERPDTLGHIVVDEAQDLSPMQCRVVARRCARGSLTVLGDIAQATSPSAVDRWETLLAHLGQPDARLAVLDRGFRVPAQIIDFAARLLPEIAPGLGRPTGVRQGAGALRVTAARPDEKAGALVAACRDALAGEGSVGVITAEADAPALAERLRAEGLPTALVGETEDALEAARLVCVPATLAKGLEFDAVVVDEPARIAAAEARGLNRLYVVLTRAVTRLHIVHSRPLPAALAAYAGETAASAG</sequence>
<keyword evidence="9" id="KW-1185">Reference proteome</keyword>
<dbReference type="PROSITE" id="PS51198">
    <property type="entry name" value="UVRD_HELICASE_ATP_BIND"/>
    <property type="match status" value="1"/>
</dbReference>
<organism evidence="8 9">
    <name type="scientific">Streptomonospora mangrovi</name>
    <dbReference type="NCBI Taxonomy" id="2883123"/>
    <lineage>
        <taxon>Bacteria</taxon>
        <taxon>Bacillati</taxon>
        <taxon>Actinomycetota</taxon>
        <taxon>Actinomycetes</taxon>
        <taxon>Streptosporangiales</taxon>
        <taxon>Nocardiopsidaceae</taxon>
        <taxon>Streptomonospora</taxon>
    </lineage>
</organism>
<dbReference type="GO" id="GO:0005829">
    <property type="term" value="C:cytosol"/>
    <property type="evidence" value="ECO:0007669"/>
    <property type="project" value="TreeGrafter"/>
</dbReference>
<proteinExistence type="predicted"/>
<keyword evidence="1 5" id="KW-0547">Nucleotide-binding</keyword>
<accession>A0A9X3NV53</accession>
<dbReference type="GO" id="GO:0003677">
    <property type="term" value="F:DNA binding"/>
    <property type="evidence" value="ECO:0007669"/>
    <property type="project" value="InterPro"/>
</dbReference>
<feature type="region of interest" description="Disordered" evidence="6">
    <location>
        <begin position="90"/>
        <end position="111"/>
    </location>
</feature>
<dbReference type="SUPFAM" id="SSF52540">
    <property type="entry name" value="P-loop containing nucleoside triphosphate hydrolases"/>
    <property type="match status" value="1"/>
</dbReference>